<dbReference type="PANTHER" id="PTHR31065">
    <property type="entry name" value="PLATZ TRANSCRIPTION FACTOR FAMILY PROTEIN"/>
    <property type="match status" value="1"/>
</dbReference>
<dbReference type="InterPro" id="IPR006734">
    <property type="entry name" value="PLATZ"/>
</dbReference>
<feature type="compositionally biased region" description="Polar residues" evidence="1">
    <location>
        <begin position="1"/>
        <end position="11"/>
    </location>
</feature>
<sequence>MLITAMATTKRSTTEKWHSVTQVQDPRGEEKEIMAEQDGNNGSPKLLAPPELLDEEEAPEWLEEKEMLEMLEAGEALELLRGQEIMAEAEEEPGDGDNGSTLLLQAEEEAPEWLQVLIRARVWEGCMVHPSLSRAEKNVFCLHCIKIICPRCRHAEDEPSHQLLKIRHYVYRSVLSTRDMYTLGVDVSYIQEKEIMAEQDGNNGSPKLLAPPELLDEEEAPEWLKEKEMREMLEAGEALELLRGQEIMAEAEEEPGDGDNGSTLLLQAEEEAPEWLQVLIRARVWEGCMVHPSLSRAEKNVFCLHCIKIICPRCRHAEDEPSHQLLKIRHYVYRSVLSTRDMYTLGVDVSYIQTYKSNGHYVVHLRPMKKSDRHRARQGTPRCITCNILLNTLPNRFCSLSCKYRVHVEPAASDDLSGHRPSRRRLGSQDAQGEVTSPHPDA</sequence>
<gene>
    <name evidence="2" type="ORF">QYE76_003978</name>
</gene>
<protein>
    <submittedName>
        <fullName evidence="2">Uncharacterized protein</fullName>
    </submittedName>
</protein>
<dbReference type="Pfam" id="PF04640">
    <property type="entry name" value="PLATZ"/>
    <property type="match status" value="1"/>
</dbReference>
<feature type="region of interest" description="Disordered" evidence="1">
    <location>
        <begin position="1"/>
        <end position="51"/>
    </location>
</feature>
<feature type="region of interest" description="Disordered" evidence="1">
    <location>
        <begin position="413"/>
        <end position="442"/>
    </location>
</feature>
<evidence type="ECO:0000313" key="2">
    <source>
        <dbReference type="EMBL" id="KAK1629663.1"/>
    </source>
</evidence>
<reference evidence="2" key="1">
    <citation type="submission" date="2023-07" db="EMBL/GenBank/DDBJ databases">
        <title>A chromosome-level genome assembly of Lolium multiflorum.</title>
        <authorList>
            <person name="Chen Y."/>
            <person name="Copetti D."/>
            <person name="Kolliker R."/>
            <person name="Studer B."/>
        </authorList>
    </citation>
    <scope>NUCLEOTIDE SEQUENCE</scope>
    <source>
        <strain evidence="2">02402/16</strain>
        <tissue evidence="2">Leaf</tissue>
    </source>
</reference>
<evidence type="ECO:0000313" key="3">
    <source>
        <dbReference type="Proteomes" id="UP001231189"/>
    </source>
</evidence>
<evidence type="ECO:0000256" key="1">
    <source>
        <dbReference type="SAM" id="MobiDB-lite"/>
    </source>
</evidence>
<organism evidence="2 3">
    <name type="scientific">Lolium multiflorum</name>
    <name type="common">Italian ryegrass</name>
    <name type="synonym">Lolium perenne subsp. multiflorum</name>
    <dbReference type="NCBI Taxonomy" id="4521"/>
    <lineage>
        <taxon>Eukaryota</taxon>
        <taxon>Viridiplantae</taxon>
        <taxon>Streptophyta</taxon>
        <taxon>Embryophyta</taxon>
        <taxon>Tracheophyta</taxon>
        <taxon>Spermatophyta</taxon>
        <taxon>Magnoliopsida</taxon>
        <taxon>Liliopsida</taxon>
        <taxon>Poales</taxon>
        <taxon>Poaceae</taxon>
        <taxon>BOP clade</taxon>
        <taxon>Pooideae</taxon>
        <taxon>Poodae</taxon>
        <taxon>Poeae</taxon>
        <taxon>Poeae Chloroplast Group 2 (Poeae type)</taxon>
        <taxon>Loliodinae</taxon>
        <taxon>Loliinae</taxon>
        <taxon>Lolium</taxon>
    </lineage>
</organism>
<proteinExistence type="predicted"/>
<name>A0AAD8RR33_LOLMU</name>
<comment type="caution">
    <text evidence="2">The sequence shown here is derived from an EMBL/GenBank/DDBJ whole genome shotgun (WGS) entry which is preliminary data.</text>
</comment>
<dbReference type="PANTHER" id="PTHR31065:SF1">
    <property type="entry name" value="OS09G0116050 PROTEIN"/>
    <property type="match status" value="1"/>
</dbReference>
<dbReference type="Proteomes" id="UP001231189">
    <property type="component" value="Unassembled WGS sequence"/>
</dbReference>
<accession>A0AAD8RR33</accession>
<keyword evidence="3" id="KW-1185">Reference proteome</keyword>
<dbReference type="EMBL" id="JAUUTY010000005">
    <property type="protein sequence ID" value="KAK1629663.1"/>
    <property type="molecule type" value="Genomic_DNA"/>
</dbReference>
<dbReference type="AlphaFoldDB" id="A0AAD8RR33"/>